<feature type="domain" description="SH3b" evidence="3">
    <location>
        <begin position="113"/>
        <end position="175"/>
    </location>
</feature>
<feature type="compositionally biased region" description="Basic and acidic residues" evidence="1">
    <location>
        <begin position="78"/>
        <end position="87"/>
    </location>
</feature>
<evidence type="ECO:0000313" key="6">
    <source>
        <dbReference type="Proteomes" id="UP000238325"/>
    </source>
</evidence>
<dbReference type="EMBL" id="PCPH01000003">
    <property type="protein sequence ID" value="PRB89313.1"/>
    <property type="molecule type" value="Genomic_DNA"/>
</dbReference>
<reference evidence="6 7" key="1">
    <citation type="submission" date="2017-09" db="EMBL/GenBank/DDBJ databases">
        <title>Genomic, metabolic, and phenotypic characteristics of bacterial isolates from the natural microbiome of the model nematode Caenorhabditis elegans.</title>
        <authorList>
            <person name="Zimmermann J."/>
            <person name="Obeng N."/>
            <person name="Yang W."/>
            <person name="Obeng O."/>
            <person name="Kissoyan K."/>
            <person name="Pees B."/>
            <person name="Dirksen P."/>
            <person name="Hoppner M."/>
            <person name="Franke A."/>
            <person name="Rosenstiel P."/>
            <person name="Leippe M."/>
            <person name="Dierking K."/>
            <person name="Kaleta C."/>
            <person name="Schulenburg H."/>
        </authorList>
    </citation>
    <scope>NUCLEOTIDE SEQUENCE [LARGE SCALE GENOMIC DNA]</scope>
    <source>
        <strain evidence="4 7">MYb25</strain>
        <strain evidence="5 6">MYb44</strain>
    </source>
</reference>
<evidence type="ECO:0000313" key="5">
    <source>
        <dbReference type="EMBL" id="PRB89313.1"/>
    </source>
</evidence>
<accession>A0A2S9CRG9</accession>
<dbReference type="RefSeq" id="WP_105682832.1">
    <property type="nucleotide sequence ID" value="NZ_JBBGZD010000002.1"/>
</dbReference>
<keyword evidence="2" id="KW-0732">Signal</keyword>
<evidence type="ECO:0000313" key="4">
    <source>
        <dbReference type="EMBL" id="PRB83072.1"/>
    </source>
</evidence>
<sequence length="175" mass="18888">MKTLISFIIVVFSLFLLNSCLKANDNVGHGGRCTGSSYCTACSNCSRCGHCSGGGTCGVCGGGYSGRSSSSGRSSKKSKSEKYKPSDSYKSSKAKSNKPPKVFIDKVNLNINSNNRYIAGIEVTNIYEKPSLKSKIITTVPKKAKLIQLSKEGSWYKVQVESSGKTGYVYYKDVK</sequence>
<dbReference type="Gene3D" id="2.30.30.40">
    <property type="entry name" value="SH3 Domains"/>
    <property type="match status" value="1"/>
</dbReference>
<organism evidence="4 7">
    <name type="scientific">Chryseobacterium culicis</name>
    <dbReference type="NCBI Taxonomy" id="680127"/>
    <lineage>
        <taxon>Bacteria</taxon>
        <taxon>Pseudomonadati</taxon>
        <taxon>Bacteroidota</taxon>
        <taxon>Flavobacteriia</taxon>
        <taxon>Flavobacteriales</taxon>
        <taxon>Weeksellaceae</taxon>
        <taxon>Chryseobacterium group</taxon>
        <taxon>Chryseobacterium</taxon>
    </lineage>
</organism>
<protein>
    <submittedName>
        <fullName evidence="4">Ligand-binding protein SH3</fullName>
    </submittedName>
</protein>
<evidence type="ECO:0000313" key="7">
    <source>
        <dbReference type="Proteomes" id="UP000238534"/>
    </source>
</evidence>
<feature type="chain" id="PRO_5015640306" evidence="2">
    <location>
        <begin position="24"/>
        <end position="175"/>
    </location>
</feature>
<dbReference type="EMBL" id="PCPP01000002">
    <property type="protein sequence ID" value="PRB83072.1"/>
    <property type="molecule type" value="Genomic_DNA"/>
</dbReference>
<dbReference type="AlphaFoldDB" id="A0A2S9CRG9"/>
<dbReference type="InterPro" id="IPR003646">
    <property type="entry name" value="SH3-like_bac-type"/>
</dbReference>
<keyword evidence="6" id="KW-1185">Reference proteome</keyword>
<dbReference type="PROSITE" id="PS51781">
    <property type="entry name" value="SH3B"/>
    <property type="match status" value="1"/>
</dbReference>
<gene>
    <name evidence="4" type="ORF">CQ022_13120</name>
    <name evidence="5" type="ORF">CQ033_12020</name>
</gene>
<dbReference type="SMART" id="SM00287">
    <property type="entry name" value="SH3b"/>
    <property type="match status" value="1"/>
</dbReference>
<dbReference type="OrthoDB" id="1189825at2"/>
<proteinExistence type="predicted"/>
<feature type="signal peptide" evidence="2">
    <location>
        <begin position="1"/>
        <end position="23"/>
    </location>
</feature>
<dbReference type="Pfam" id="PF08239">
    <property type="entry name" value="SH3_3"/>
    <property type="match status" value="1"/>
</dbReference>
<feature type="region of interest" description="Disordered" evidence="1">
    <location>
        <begin position="65"/>
        <end position="97"/>
    </location>
</feature>
<comment type="caution">
    <text evidence="4">The sequence shown here is derived from an EMBL/GenBank/DDBJ whole genome shotgun (WGS) entry which is preliminary data.</text>
</comment>
<dbReference type="Proteomes" id="UP000238325">
    <property type="component" value="Unassembled WGS sequence"/>
</dbReference>
<name>A0A2S9CRG9_CHRCI</name>
<evidence type="ECO:0000256" key="2">
    <source>
        <dbReference type="SAM" id="SignalP"/>
    </source>
</evidence>
<evidence type="ECO:0000259" key="3">
    <source>
        <dbReference type="PROSITE" id="PS51781"/>
    </source>
</evidence>
<evidence type="ECO:0000256" key="1">
    <source>
        <dbReference type="SAM" id="MobiDB-lite"/>
    </source>
</evidence>
<dbReference type="Proteomes" id="UP000238534">
    <property type="component" value="Unassembled WGS sequence"/>
</dbReference>